<dbReference type="KEGG" id="mrob:HH214_18385"/>
<accession>A0A7L5E2U7</accession>
<dbReference type="EMBL" id="CP051682">
    <property type="protein sequence ID" value="QJD97700.1"/>
    <property type="molecule type" value="Genomic_DNA"/>
</dbReference>
<organism evidence="1 2">
    <name type="scientific">Mucilaginibacter robiniae</name>
    <dbReference type="NCBI Taxonomy" id="2728022"/>
    <lineage>
        <taxon>Bacteria</taxon>
        <taxon>Pseudomonadati</taxon>
        <taxon>Bacteroidota</taxon>
        <taxon>Sphingobacteriia</taxon>
        <taxon>Sphingobacteriales</taxon>
        <taxon>Sphingobacteriaceae</taxon>
        <taxon>Mucilaginibacter</taxon>
    </lineage>
</organism>
<dbReference type="Proteomes" id="UP000503278">
    <property type="component" value="Chromosome"/>
</dbReference>
<evidence type="ECO:0000313" key="1">
    <source>
        <dbReference type="EMBL" id="QJD97700.1"/>
    </source>
</evidence>
<evidence type="ECO:0000313" key="2">
    <source>
        <dbReference type="Proteomes" id="UP000503278"/>
    </source>
</evidence>
<protein>
    <submittedName>
        <fullName evidence="1">Uncharacterized protein</fullName>
    </submittedName>
</protein>
<sequence length="52" mass="5838">MTYRYTCIGGEPILWAKKKQVCVFGTQKLPDALRHRANLLFAPGGCKKGIEE</sequence>
<name>A0A7L5E2U7_9SPHI</name>
<proteinExistence type="predicted"/>
<keyword evidence="2" id="KW-1185">Reference proteome</keyword>
<gene>
    <name evidence="1" type="ORF">HH214_18385</name>
</gene>
<dbReference type="AlphaFoldDB" id="A0A7L5E2U7"/>
<dbReference type="RefSeq" id="WP_169610104.1">
    <property type="nucleotide sequence ID" value="NZ_CP051682.1"/>
</dbReference>
<reference evidence="1 2" key="1">
    <citation type="submission" date="2020-04" db="EMBL/GenBank/DDBJ databases">
        <title>Genome sequencing of novel species.</title>
        <authorList>
            <person name="Heo J."/>
            <person name="Kim S.-J."/>
            <person name="Kim J.-S."/>
            <person name="Hong S.-B."/>
            <person name="Kwon S.-W."/>
        </authorList>
    </citation>
    <scope>NUCLEOTIDE SEQUENCE [LARGE SCALE GENOMIC DNA]</scope>
    <source>
        <strain evidence="1 2">F39-2</strain>
    </source>
</reference>